<accession>A0ABR0WD91</accession>
<comment type="caution">
    <text evidence="2">The sequence shown here is derived from an EMBL/GenBank/DDBJ whole genome shotgun (WGS) entry which is preliminary data.</text>
</comment>
<reference evidence="2 3" key="1">
    <citation type="journal article" date="2021" name="Comput. Struct. Biotechnol. J.">
        <title>De novo genome assembly of the potent medicinal plant Rehmannia glutinosa using nanopore technology.</title>
        <authorList>
            <person name="Ma L."/>
            <person name="Dong C."/>
            <person name="Song C."/>
            <person name="Wang X."/>
            <person name="Zheng X."/>
            <person name="Niu Y."/>
            <person name="Chen S."/>
            <person name="Feng W."/>
        </authorList>
    </citation>
    <scope>NUCLEOTIDE SEQUENCE [LARGE SCALE GENOMIC DNA]</scope>
    <source>
        <strain evidence="2">DH-2019</strain>
    </source>
</reference>
<feature type="domain" description="Integrase catalytic" evidence="1">
    <location>
        <begin position="62"/>
        <end position="153"/>
    </location>
</feature>
<organism evidence="2 3">
    <name type="scientific">Rehmannia glutinosa</name>
    <name type="common">Chinese foxglove</name>
    <dbReference type="NCBI Taxonomy" id="99300"/>
    <lineage>
        <taxon>Eukaryota</taxon>
        <taxon>Viridiplantae</taxon>
        <taxon>Streptophyta</taxon>
        <taxon>Embryophyta</taxon>
        <taxon>Tracheophyta</taxon>
        <taxon>Spermatophyta</taxon>
        <taxon>Magnoliopsida</taxon>
        <taxon>eudicotyledons</taxon>
        <taxon>Gunneridae</taxon>
        <taxon>Pentapetalae</taxon>
        <taxon>asterids</taxon>
        <taxon>lamiids</taxon>
        <taxon>Lamiales</taxon>
        <taxon>Orobanchaceae</taxon>
        <taxon>Rehmannieae</taxon>
        <taxon>Rehmannia</taxon>
    </lineage>
</organism>
<gene>
    <name evidence="2" type="ORF">DH2020_021087</name>
</gene>
<dbReference type="InterPro" id="IPR012337">
    <property type="entry name" value="RNaseH-like_sf"/>
</dbReference>
<evidence type="ECO:0000313" key="3">
    <source>
        <dbReference type="Proteomes" id="UP001318860"/>
    </source>
</evidence>
<protein>
    <recommendedName>
        <fullName evidence="1">Integrase catalytic domain-containing protein</fullName>
    </recommendedName>
</protein>
<evidence type="ECO:0000313" key="2">
    <source>
        <dbReference type="EMBL" id="KAK6144267.1"/>
    </source>
</evidence>
<dbReference type="InterPro" id="IPR001584">
    <property type="entry name" value="Integrase_cat-core"/>
</dbReference>
<proteinExistence type="predicted"/>
<dbReference type="Gene3D" id="3.30.420.10">
    <property type="entry name" value="Ribonuclease H-like superfamily/Ribonuclease H"/>
    <property type="match status" value="1"/>
</dbReference>
<sequence>MTPIIQYLEKRVQPENKIEARTLRTQAARFTLIDDVLYKRGYSVPLLRCLSETDADYVFREVHEDNWKQFDNRRFRSFCEGFHIKNHFSTPCHPQSNGQVEVVNKILKYTLKARLEESKGNWPEELPGVLWSYRTTHRAAIGETPFSLAYGTEAIIPVEIGAPTFRVANFSEENNEIALRAELDMLEEKRCNAEMRNAVYKQRSERYYNSKVKEIPGR</sequence>
<keyword evidence="3" id="KW-1185">Reference proteome</keyword>
<name>A0ABR0WD91_REHGL</name>
<dbReference type="SUPFAM" id="SSF53098">
    <property type="entry name" value="Ribonuclease H-like"/>
    <property type="match status" value="1"/>
</dbReference>
<evidence type="ECO:0000259" key="1">
    <source>
        <dbReference type="PROSITE" id="PS50994"/>
    </source>
</evidence>
<dbReference type="InterPro" id="IPR036397">
    <property type="entry name" value="RNaseH_sf"/>
</dbReference>
<dbReference type="PANTHER" id="PTHR48475">
    <property type="entry name" value="RIBONUCLEASE H"/>
    <property type="match status" value="1"/>
</dbReference>
<dbReference type="EMBL" id="JABTTQ020000012">
    <property type="protein sequence ID" value="KAK6144267.1"/>
    <property type="molecule type" value="Genomic_DNA"/>
</dbReference>
<dbReference type="Proteomes" id="UP001318860">
    <property type="component" value="Unassembled WGS sequence"/>
</dbReference>
<dbReference type="PROSITE" id="PS50994">
    <property type="entry name" value="INTEGRASE"/>
    <property type="match status" value="1"/>
</dbReference>
<dbReference type="PANTHER" id="PTHR48475:SF2">
    <property type="entry name" value="RIBONUCLEASE H"/>
    <property type="match status" value="1"/>
</dbReference>